<protein>
    <recommendedName>
        <fullName evidence="3">F-box domain-containing protein</fullName>
    </recommendedName>
</protein>
<comment type="caution">
    <text evidence="1">The sequence shown here is derived from an EMBL/GenBank/DDBJ whole genome shotgun (WGS) entry which is preliminary data.</text>
</comment>
<evidence type="ECO:0000313" key="2">
    <source>
        <dbReference type="Proteomes" id="UP001215598"/>
    </source>
</evidence>
<dbReference type="AlphaFoldDB" id="A0AAD7NAC7"/>
<organism evidence="1 2">
    <name type="scientific">Mycena metata</name>
    <dbReference type="NCBI Taxonomy" id="1033252"/>
    <lineage>
        <taxon>Eukaryota</taxon>
        <taxon>Fungi</taxon>
        <taxon>Dikarya</taxon>
        <taxon>Basidiomycota</taxon>
        <taxon>Agaricomycotina</taxon>
        <taxon>Agaricomycetes</taxon>
        <taxon>Agaricomycetidae</taxon>
        <taxon>Agaricales</taxon>
        <taxon>Marasmiineae</taxon>
        <taxon>Mycenaceae</taxon>
        <taxon>Mycena</taxon>
    </lineage>
</organism>
<dbReference type="InterPro" id="IPR032675">
    <property type="entry name" value="LRR_dom_sf"/>
</dbReference>
<proteinExistence type="predicted"/>
<dbReference type="EMBL" id="JARKIB010000062">
    <property type="protein sequence ID" value="KAJ7751371.1"/>
    <property type="molecule type" value="Genomic_DNA"/>
</dbReference>
<sequence>MHRALEILEIAEMVCCHLRPQGHCAGRTLAALAATCTLWQEPALDALWATQDSLIPILSYLIFDSLQRIVRSLTLADWEPLSLYSHRVKDLSTSFECKMAEIYPMLNLCLSATALFANLRTLSWDSYEEEEFPYIRIFLTSSLSRIAFRYAPSITNSSLLSTLGRTCPHLTEVEITLADNADDTDDSANATSLFVCSLPLIESVMVPRPNWTAHKHIGQFHRLISLSMYTLPALPSVVSPPSGCAFAGPQSLEVESADMPETLHLLQMGKHVNLASLAVTLSEDYSAVETTKLYTTLAVTCSPISLTHLRLRLDGYYSTHLSAEYAINDNMIRSLLPFTKLATLHLTSTALFVIHDETVLDAARAWPCLERLTLDFMSPPLTPPPSHLTLQSLCSLAQHCSRLRSLHITIDATTIPAPPAVAITRQRELTRMCIAHSAISQPRAVARLLSDIFPNFRHMSGSHRSPSMSAEMQATYARWDEVASLVPEFVAVRAEERARVQEGR</sequence>
<evidence type="ECO:0000313" key="1">
    <source>
        <dbReference type="EMBL" id="KAJ7751371.1"/>
    </source>
</evidence>
<reference evidence="1" key="1">
    <citation type="submission" date="2023-03" db="EMBL/GenBank/DDBJ databases">
        <title>Massive genome expansion in bonnet fungi (Mycena s.s.) driven by repeated elements and novel gene families across ecological guilds.</title>
        <authorList>
            <consortium name="Lawrence Berkeley National Laboratory"/>
            <person name="Harder C.B."/>
            <person name="Miyauchi S."/>
            <person name="Viragh M."/>
            <person name="Kuo A."/>
            <person name="Thoen E."/>
            <person name="Andreopoulos B."/>
            <person name="Lu D."/>
            <person name="Skrede I."/>
            <person name="Drula E."/>
            <person name="Henrissat B."/>
            <person name="Morin E."/>
            <person name="Kohler A."/>
            <person name="Barry K."/>
            <person name="LaButti K."/>
            <person name="Morin E."/>
            <person name="Salamov A."/>
            <person name="Lipzen A."/>
            <person name="Mereny Z."/>
            <person name="Hegedus B."/>
            <person name="Baldrian P."/>
            <person name="Stursova M."/>
            <person name="Weitz H."/>
            <person name="Taylor A."/>
            <person name="Grigoriev I.V."/>
            <person name="Nagy L.G."/>
            <person name="Martin F."/>
            <person name="Kauserud H."/>
        </authorList>
    </citation>
    <scope>NUCLEOTIDE SEQUENCE</scope>
    <source>
        <strain evidence="1">CBHHK182m</strain>
    </source>
</reference>
<keyword evidence="2" id="KW-1185">Reference proteome</keyword>
<evidence type="ECO:0008006" key="3">
    <source>
        <dbReference type="Google" id="ProtNLM"/>
    </source>
</evidence>
<gene>
    <name evidence="1" type="ORF">B0H16DRAFT_829888</name>
</gene>
<accession>A0AAD7NAC7</accession>
<dbReference type="Gene3D" id="3.80.10.10">
    <property type="entry name" value="Ribonuclease Inhibitor"/>
    <property type="match status" value="1"/>
</dbReference>
<dbReference type="Proteomes" id="UP001215598">
    <property type="component" value="Unassembled WGS sequence"/>
</dbReference>
<name>A0AAD7NAC7_9AGAR</name>